<sequence>MRRSSRMSSSSASSIEVGTPISSAPATPIRTSTRTKKRPSSQSSSSSESGIYVVDSIIARSIEQVFGDNGVEEYQYLVRWEGYGPKEDTWEMESNLVLGAADIVRRFQSQIHDAGHPFTLLDWRDYSPKRYQVRYGESPYAQTVWQTAVQMRDTMGVTNSALAKAYHKGAYAPRSYKAQQRRLLAILDHSQYRKSKDSKRSEVKRSGLTVYMTRWREGRVTEEGWIFRSQLVSWFGPSGAMTAIQQYHERLADTKKKIAESLNAVQLSQYEEGRLRNIQENQDLMRQLGF</sequence>
<organism evidence="3 4">
    <name type="scientific">Naematelia encephala</name>
    <dbReference type="NCBI Taxonomy" id="71784"/>
    <lineage>
        <taxon>Eukaryota</taxon>
        <taxon>Fungi</taxon>
        <taxon>Dikarya</taxon>
        <taxon>Basidiomycota</taxon>
        <taxon>Agaricomycotina</taxon>
        <taxon>Tremellomycetes</taxon>
        <taxon>Tremellales</taxon>
        <taxon>Naemateliaceae</taxon>
        <taxon>Naematelia</taxon>
    </lineage>
</organism>
<evidence type="ECO:0000313" key="4">
    <source>
        <dbReference type="Proteomes" id="UP000193986"/>
    </source>
</evidence>
<reference evidence="3 4" key="1">
    <citation type="submission" date="2016-07" db="EMBL/GenBank/DDBJ databases">
        <title>Pervasive Adenine N6-methylation of Active Genes in Fungi.</title>
        <authorList>
            <consortium name="DOE Joint Genome Institute"/>
            <person name="Mondo S.J."/>
            <person name="Dannebaum R.O."/>
            <person name="Kuo R.C."/>
            <person name="Labutti K."/>
            <person name="Haridas S."/>
            <person name="Kuo A."/>
            <person name="Salamov A."/>
            <person name="Ahrendt S.R."/>
            <person name="Lipzen A."/>
            <person name="Sullivan W."/>
            <person name="Andreopoulos W.B."/>
            <person name="Clum A."/>
            <person name="Lindquist E."/>
            <person name="Daum C."/>
            <person name="Ramamoorthy G.K."/>
            <person name="Gryganskyi A."/>
            <person name="Culley D."/>
            <person name="Magnuson J.K."/>
            <person name="James T.Y."/>
            <person name="O'Malley M.A."/>
            <person name="Stajich J.E."/>
            <person name="Spatafora J.W."/>
            <person name="Visel A."/>
            <person name="Grigoriev I.V."/>
        </authorList>
    </citation>
    <scope>NUCLEOTIDE SEQUENCE [LARGE SCALE GENOMIC DNA]</scope>
    <source>
        <strain evidence="3 4">68-887.2</strain>
    </source>
</reference>
<dbReference type="InterPro" id="IPR023780">
    <property type="entry name" value="Chromo_domain"/>
</dbReference>
<keyword evidence="4" id="KW-1185">Reference proteome</keyword>
<dbReference type="OrthoDB" id="2447764at2759"/>
<feature type="compositionally biased region" description="Low complexity" evidence="1">
    <location>
        <begin position="1"/>
        <end position="14"/>
    </location>
</feature>
<evidence type="ECO:0000259" key="2">
    <source>
        <dbReference type="PROSITE" id="PS50013"/>
    </source>
</evidence>
<dbReference type="GO" id="GO:0006338">
    <property type="term" value="P:chromatin remodeling"/>
    <property type="evidence" value="ECO:0007669"/>
    <property type="project" value="UniProtKB-ARBA"/>
</dbReference>
<dbReference type="InParanoid" id="A0A1Y2BDD4"/>
<dbReference type="InterPro" id="IPR016197">
    <property type="entry name" value="Chromo-like_dom_sf"/>
</dbReference>
<dbReference type="InterPro" id="IPR000953">
    <property type="entry name" value="Chromo/chromo_shadow_dom"/>
</dbReference>
<gene>
    <name evidence="3" type="ORF">BCR39DRAFT_521844</name>
</gene>
<dbReference type="SMART" id="SM00298">
    <property type="entry name" value="CHROMO"/>
    <property type="match status" value="1"/>
</dbReference>
<comment type="caution">
    <text evidence="3">The sequence shown here is derived from an EMBL/GenBank/DDBJ whole genome shotgun (WGS) entry which is preliminary data.</text>
</comment>
<dbReference type="Proteomes" id="UP000193986">
    <property type="component" value="Unassembled WGS sequence"/>
</dbReference>
<evidence type="ECO:0000313" key="3">
    <source>
        <dbReference type="EMBL" id="ORY32823.1"/>
    </source>
</evidence>
<proteinExistence type="predicted"/>
<dbReference type="AlphaFoldDB" id="A0A1Y2BDD4"/>
<dbReference type="PROSITE" id="PS50013">
    <property type="entry name" value="CHROMO_2"/>
    <property type="match status" value="1"/>
</dbReference>
<dbReference type="SUPFAM" id="SSF54160">
    <property type="entry name" value="Chromo domain-like"/>
    <property type="match status" value="1"/>
</dbReference>
<dbReference type="Pfam" id="PF00385">
    <property type="entry name" value="Chromo"/>
    <property type="match status" value="1"/>
</dbReference>
<name>A0A1Y2BDD4_9TREE</name>
<dbReference type="CDD" id="cd00024">
    <property type="entry name" value="CD_CSD"/>
    <property type="match status" value="1"/>
</dbReference>
<dbReference type="EMBL" id="MCFC01000008">
    <property type="protein sequence ID" value="ORY32823.1"/>
    <property type="molecule type" value="Genomic_DNA"/>
</dbReference>
<dbReference type="Gene3D" id="2.40.50.40">
    <property type="match status" value="1"/>
</dbReference>
<protein>
    <recommendedName>
        <fullName evidence="2">Chromo domain-containing protein</fullName>
    </recommendedName>
</protein>
<feature type="domain" description="Chromo" evidence="2">
    <location>
        <begin position="52"/>
        <end position="110"/>
    </location>
</feature>
<evidence type="ECO:0000256" key="1">
    <source>
        <dbReference type="SAM" id="MobiDB-lite"/>
    </source>
</evidence>
<accession>A0A1Y2BDD4</accession>
<feature type="region of interest" description="Disordered" evidence="1">
    <location>
        <begin position="1"/>
        <end position="47"/>
    </location>
</feature>